<evidence type="ECO:0000256" key="1">
    <source>
        <dbReference type="SAM" id="MobiDB-lite"/>
    </source>
</evidence>
<feature type="compositionally biased region" description="Basic and acidic residues" evidence="1">
    <location>
        <begin position="344"/>
        <end position="359"/>
    </location>
</feature>
<organism evidence="3 4">
    <name type="scientific">Candolleomyces eurysporus</name>
    <dbReference type="NCBI Taxonomy" id="2828524"/>
    <lineage>
        <taxon>Eukaryota</taxon>
        <taxon>Fungi</taxon>
        <taxon>Dikarya</taxon>
        <taxon>Basidiomycota</taxon>
        <taxon>Agaricomycotina</taxon>
        <taxon>Agaricomycetes</taxon>
        <taxon>Agaricomycetidae</taxon>
        <taxon>Agaricales</taxon>
        <taxon>Agaricineae</taxon>
        <taxon>Psathyrellaceae</taxon>
        <taxon>Candolleomyces</taxon>
    </lineage>
</organism>
<proteinExistence type="predicted"/>
<protein>
    <submittedName>
        <fullName evidence="3">Uncharacterized protein</fullName>
    </submittedName>
</protein>
<dbReference type="EMBL" id="JANBPK010001093">
    <property type="protein sequence ID" value="KAJ2925978.1"/>
    <property type="molecule type" value="Genomic_DNA"/>
</dbReference>
<feature type="region of interest" description="Disordered" evidence="1">
    <location>
        <begin position="195"/>
        <end position="416"/>
    </location>
</feature>
<sequence length="416" mass="45930">MSLNGAPIRVTTFPEAAHSFVEHFWQQIRSSFYPVEDVAGPPVAATPFAACPLTVIPESLPSPLPSESLRISFLLPKGFLGQSDWQPIHVELDIVRLAFFVIVVLLVGWALCALAIRRSRAFLSSSWSSLSSLSSSSSSSSLPPPTLAYDLAGGIIRAVGFGRLSDDLYSSVLHHVQAQRKLNKAFVLEVDGEPIPNHSTELGPEHNPMTPARTSTSTRRRASPSPTRQRRTESPAPTRDQQRCAESPAPTRDRQRHPESPAPTHDRQRRAESPLPTRERRTSPSAARQRRASAPSTQQGRAAAVFPEADDDVQLRQNQVLSGDDEDRDRHEHSSAPSTQQRRAPRDYPDHVQQHHVVRDEDEDGGGQTFDGDRGFMVDEEEEDGTGSMHNFLDGVDAPGEGERFKTRQPQSSRGM</sequence>
<keyword evidence="2" id="KW-1133">Transmembrane helix</keyword>
<dbReference type="OrthoDB" id="10444247at2759"/>
<name>A0A9W8J4T8_9AGAR</name>
<evidence type="ECO:0000313" key="3">
    <source>
        <dbReference type="EMBL" id="KAJ2925978.1"/>
    </source>
</evidence>
<evidence type="ECO:0000256" key="2">
    <source>
        <dbReference type="SAM" id="Phobius"/>
    </source>
</evidence>
<gene>
    <name evidence="3" type="ORF">H1R20_g11111</name>
</gene>
<accession>A0A9W8J4T8</accession>
<reference evidence="3" key="1">
    <citation type="submission" date="2022-06" db="EMBL/GenBank/DDBJ databases">
        <title>Genome Sequence of Candolleomyces eurysporus.</title>
        <authorList>
            <person name="Buettner E."/>
        </authorList>
    </citation>
    <scope>NUCLEOTIDE SEQUENCE</scope>
    <source>
        <strain evidence="3">VTCC 930004</strain>
    </source>
</reference>
<feature type="transmembrane region" description="Helical" evidence="2">
    <location>
        <begin position="94"/>
        <end position="116"/>
    </location>
</feature>
<keyword evidence="2" id="KW-0812">Transmembrane</keyword>
<evidence type="ECO:0000313" key="4">
    <source>
        <dbReference type="Proteomes" id="UP001140091"/>
    </source>
</evidence>
<keyword evidence="4" id="KW-1185">Reference proteome</keyword>
<feature type="compositionally biased region" description="Low complexity" evidence="1">
    <location>
        <begin position="210"/>
        <end position="227"/>
    </location>
</feature>
<feature type="compositionally biased region" description="Low complexity" evidence="1">
    <location>
        <begin position="283"/>
        <end position="299"/>
    </location>
</feature>
<comment type="caution">
    <text evidence="3">The sequence shown here is derived from an EMBL/GenBank/DDBJ whole genome shotgun (WGS) entry which is preliminary data.</text>
</comment>
<feature type="compositionally biased region" description="Basic and acidic residues" evidence="1">
    <location>
        <begin position="251"/>
        <end position="282"/>
    </location>
</feature>
<feature type="non-terminal residue" evidence="3">
    <location>
        <position position="416"/>
    </location>
</feature>
<dbReference type="Proteomes" id="UP001140091">
    <property type="component" value="Unassembled WGS sequence"/>
</dbReference>
<keyword evidence="2" id="KW-0472">Membrane</keyword>
<dbReference type="AlphaFoldDB" id="A0A9W8J4T8"/>